<organism evidence="1 2">
    <name type="scientific">Pseudomonas marginalis pv. marginalis</name>
    <dbReference type="NCBI Taxonomy" id="97473"/>
    <lineage>
        <taxon>Bacteria</taxon>
        <taxon>Pseudomonadati</taxon>
        <taxon>Pseudomonadota</taxon>
        <taxon>Gammaproteobacteria</taxon>
        <taxon>Pseudomonadales</taxon>
        <taxon>Pseudomonadaceae</taxon>
        <taxon>Pseudomonas</taxon>
    </lineage>
</organism>
<evidence type="ECO:0000313" key="2">
    <source>
        <dbReference type="Proteomes" id="UP000276587"/>
    </source>
</evidence>
<keyword evidence="2" id="KW-1185">Reference proteome</keyword>
<accession>A0A3M3WDT3</accession>
<dbReference type="AlphaFoldDB" id="A0A3M3WDT3"/>
<dbReference type="Proteomes" id="UP000276587">
    <property type="component" value="Unassembled WGS sequence"/>
</dbReference>
<comment type="caution">
    <text evidence="1">The sequence shown here is derived from an EMBL/GenBank/DDBJ whole genome shotgun (WGS) entry which is preliminary data.</text>
</comment>
<gene>
    <name evidence="1" type="ORF">ALQ29_01190</name>
</gene>
<evidence type="ECO:0008006" key="3">
    <source>
        <dbReference type="Google" id="ProtNLM"/>
    </source>
</evidence>
<protein>
    <recommendedName>
        <fullName evidence="3">Tyr recombinase domain-containing protein</fullName>
    </recommendedName>
</protein>
<name>A0A3M3WDT3_PSEMA</name>
<proteinExistence type="predicted"/>
<reference evidence="1 2" key="1">
    <citation type="submission" date="2018-08" db="EMBL/GenBank/DDBJ databases">
        <title>Recombination of ecologically and evolutionarily significant loci maintains genetic cohesion in the Pseudomonas syringae species complex.</title>
        <authorList>
            <person name="Dillon M."/>
            <person name="Thakur S."/>
            <person name="Almeida R.N.D."/>
            <person name="Weir B.S."/>
            <person name="Guttman D.S."/>
        </authorList>
    </citation>
    <scope>NUCLEOTIDE SEQUENCE [LARGE SCALE GENOMIC DNA]</scope>
    <source>
        <strain evidence="1 2">ICMP 3555</strain>
    </source>
</reference>
<evidence type="ECO:0000313" key="1">
    <source>
        <dbReference type="EMBL" id="RMP10085.1"/>
    </source>
</evidence>
<dbReference type="EMBL" id="RBQF01000152">
    <property type="protein sequence ID" value="RMP10085.1"/>
    <property type="molecule type" value="Genomic_DNA"/>
</dbReference>
<sequence>MPKRNKCPAREFPAGRSEAMIFSPPAPLYQLANQCWIVAAGLRRGSEAREGPQKRTTDEYLRMAAILIRRSFDAPGGLSEVLQATECRSTFYKRLAAVQYALLQHHEMLMTRLTETTDATQSERLMRQLTLHLRQLEKLSETRDTGFISPRRKRSSKRQALRGLPSCWRYDLYQRASHGKYALPILVAALTGCRPAELGYGIAVCREAHPTTGEEFIAFCIRGAKVKAGQGQPGRIIKYSVDDPHPLIREICNFAYSSEEVPVQEVKIDSAVNFTVEVRRLAKDLWPQHKQPITAYCFRHQWAADMKAFSDGDSVSRGLGHVSAKTRRTYGTAAQGSADGLTPLEVVATNPVRQFAVDPWAQSAPMSIELW</sequence>